<dbReference type="VEuPathDB" id="FungiDB:P175DRAFT_0533410"/>
<comment type="caution">
    <text evidence="1">The sequence shown here is derived from an EMBL/GenBank/DDBJ whole genome shotgun (WGS) entry which is preliminary data.</text>
</comment>
<dbReference type="Proteomes" id="UP000244073">
    <property type="component" value="Unassembled WGS sequence"/>
</dbReference>
<reference evidence="1 2" key="1">
    <citation type="journal article" date="2018" name="Proc. Natl. Acad. Sci. U.S.A.">
        <title>Linking secondary metabolites to gene clusters through genome sequencing of six diverse Aspergillus species.</title>
        <authorList>
            <person name="Kaerboelling I."/>
            <person name="Vesth T.C."/>
            <person name="Frisvad J.C."/>
            <person name="Nybo J.L."/>
            <person name="Theobald S."/>
            <person name="Kuo A."/>
            <person name="Bowyer P."/>
            <person name="Matsuda Y."/>
            <person name="Mondo S."/>
            <person name="Lyhne E.K."/>
            <person name="Kogle M.E."/>
            <person name="Clum A."/>
            <person name="Lipzen A."/>
            <person name="Salamov A."/>
            <person name="Ngan C.Y."/>
            <person name="Daum C."/>
            <person name="Chiniquy J."/>
            <person name="Barry K."/>
            <person name="LaButti K."/>
            <person name="Haridas S."/>
            <person name="Simmons B.A."/>
            <person name="Magnuson J.K."/>
            <person name="Mortensen U.H."/>
            <person name="Larsen T.O."/>
            <person name="Grigoriev I.V."/>
            <person name="Baker S.E."/>
            <person name="Andersen M.R."/>
        </authorList>
    </citation>
    <scope>NUCLEOTIDE SEQUENCE [LARGE SCALE GENOMIC DNA]</scope>
    <source>
        <strain evidence="1 2">IBT 24754</strain>
    </source>
</reference>
<protein>
    <submittedName>
        <fullName evidence="1">Uncharacterized protein</fullName>
    </submittedName>
</protein>
<dbReference type="AlphaFoldDB" id="A0A2T5LVT4"/>
<sequence>MAPCLPLGSPPDWPMPSGLSADGSSAAILLAFQIDKEAETSSAEVDVRVGDILHLVPRDLLPVDGINIHGHNVKLSRYIGLALKTPVDQSWRKRLALDSNYIIFHGVNKYGFLITS</sequence>
<dbReference type="InterPro" id="IPR008250">
    <property type="entry name" value="ATPase_P-typ_transduc_dom_A_sf"/>
</dbReference>
<evidence type="ECO:0000313" key="1">
    <source>
        <dbReference type="EMBL" id="PTU20404.1"/>
    </source>
</evidence>
<gene>
    <name evidence="1" type="ORF">P175DRAFT_0533410</name>
</gene>
<dbReference type="SUPFAM" id="SSF81653">
    <property type="entry name" value="Calcium ATPase, transduction domain A"/>
    <property type="match status" value="1"/>
</dbReference>
<accession>A0A2T5LVT4</accession>
<dbReference type="EMBL" id="MSFN02000005">
    <property type="protein sequence ID" value="PTU20404.1"/>
    <property type="molecule type" value="Genomic_DNA"/>
</dbReference>
<dbReference type="RefSeq" id="XP_040751796.1">
    <property type="nucleotide sequence ID" value="XM_040900053.1"/>
</dbReference>
<proteinExistence type="predicted"/>
<evidence type="ECO:0000313" key="2">
    <source>
        <dbReference type="Proteomes" id="UP000244073"/>
    </source>
</evidence>
<dbReference type="GeneID" id="63816935"/>
<organism evidence="1 2">
    <name type="scientific">Aspergillus ochraceoroseus IBT 24754</name>
    <dbReference type="NCBI Taxonomy" id="1392256"/>
    <lineage>
        <taxon>Eukaryota</taxon>
        <taxon>Fungi</taxon>
        <taxon>Dikarya</taxon>
        <taxon>Ascomycota</taxon>
        <taxon>Pezizomycotina</taxon>
        <taxon>Eurotiomycetes</taxon>
        <taxon>Eurotiomycetidae</taxon>
        <taxon>Eurotiales</taxon>
        <taxon>Aspergillaceae</taxon>
        <taxon>Aspergillus</taxon>
        <taxon>Aspergillus subgen. Nidulantes</taxon>
    </lineage>
</organism>
<name>A0A2T5LVT4_9EURO</name>